<dbReference type="CDD" id="cd04301">
    <property type="entry name" value="NAT_SF"/>
    <property type="match status" value="1"/>
</dbReference>
<dbReference type="AlphaFoldDB" id="A0A3R7FQK4"/>
<dbReference type="InterPro" id="IPR052523">
    <property type="entry name" value="Trichothecene_AcTrans"/>
</dbReference>
<dbReference type="Proteomes" id="UP000215289">
    <property type="component" value="Unassembled WGS sequence"/>
</dbReference>
<dbReference type="Gene3D" id="3.40.630.30">
    <property type="match status" value="1"/>
</dbReference>
<feature type="domain" description="N-acetyltransferase" evidence="1">
    <location>
        <begin position="78"/>
        <end position="187"/>
    </location>
</feature>
<dbReference type="Pfam" id="PF00583">
    <property type="entry name" value="Acetyltransf_1"/>
    <property type="match status" value="1"/>
</dbReference>
<accession>A0A3R7FQK4</accession>
<dbReference type="STRING" id="1245748.A0A3R7FQK4"/>
<dbReference type="EMBL" id="NIDN02000142">
    <property type="protein sequence ID" value="RLL95675.1"/>
    <property type="molecule type" value="Genomic_DNA"/>
</dbReference>
<comment type="caution">
    <text evidence="2">The sequence shown here is derived from an EMBL/GenBank/DDBJ whole genome shotgun (WGS) entry which is preliminary data.</text>
</comment>
<evidence type="ECO:0000259" key="1">
    <source>
        <dbReference type="Pfam" id="PF00583"/>
    </source>
</evidence>
<proteinExistence type="predicted"/>
<evidence type="ECO:0000313" key="3">
    <source>
        <dbReference type="Proteomes" id="UP000215289"/>
    </source>
</evidence>
<dbReference type="OrthoDB" id="410198at2759"/>
<reference evidence="2 3" key="1">
    <citation type="submission" date="2018-08" db="EMBL/GenBank/DDBJ databases">
        <title>Draft genome sequences of two Aspergillus turcosus clinical strains isolated from bronchoalveolar lavage fluid: one azole-susceptible and the other azole-resistant.</title>
        <authorList>
            <person name="Parent-Michaud M."/>
            <person name="Dufresne P.J."/>
            <person name="Fournier E."/>
            <person name="Martineau C."/>
            <person name="Moreira S."/>
            <person name="Perkins V."/>
            <person name="De Repentigny L."/>
            <person name="Dufresne S.F."/>
        </authorList>
    </citation>
    <scope>NUCLEOTIDE SEQUENCE [LARGE SCALE GENOMIC DNA]</scope>
    <source>
        <strain evidence="2">HMR AF 1038</strain>
    </source>
</reference>
<dbReference type="PANTHER" id="PTHR42791">
    <property type="entry name" value="GNAT FAMILY ACETYLTRANSFERASE"/>
    <property type="match status" value="1"/>
</dbReference>
<evidence type="ECO:0000313" key="2">
    <source>
        <dbReference type="EMBL" id="RLL95675.1"/>
    </source>
</evidence>
<name>A0A3R7FQK4_9EURO</name>
<protein>
    <recommendedName>
        <fullName evidence="1">N-acetyltransferase domain-containing protein</fullName>
    </recommendedName>
</protein>
<dbReference type="SUPFAM" id="SSF55729">
    <property type="entry name" value="Acyl-CoA N-acyltransferases (Nat)"/>
    <property type="match status" value="1"/>
</dbReference>
<dbReference type="PANTHER" id="PTHR42791:SF5">
    <property type="entry name" value="HYPOTHETICAL ACETYLTRANSFERASE (EUROFUNG)"/>
    <property type="match status" value="1"/>
</dbReference>
<dbReference type="InterPro" id="IPR016181">
    <property type="entry name" value="Acyl_CoA_acyltransferase"/>
</dbReference>
<dbReference type="GO" id="GO:0016747">
    <property type="term" value="F:acyltransferase activity, transferring groups other than amino-acyl groups"/>
    <property type="evidence" value="ECO:0007669"/>
    <property type="project" value="InterPro"/>
</dbReference>
<sequence length="250" mass="29134">MQPKFRVEAVSDDDFPELFSALWEAFENPYQGILRLFFPIHNNDREGSLTACIQAQLEEYHEQQPHVTWIKVVDTEANKIAAAAKWYFYPEDPFAKQEGPIVADWFPEGVTREFATEAVSQFEHPREHMARRPHAFLHIAFAVPQYRGQGLGHLFMRWGVEKADELSLEAWLDASEFGAPLYKKYGFREVLFNTVKPIPTRQLSDEEQEEWAHCEQTFLPISATVMWRPPFGKYIEGETPMPWNDETHQS</sequence>
<gene>
    <name evidence="2" type="ORF">CFD26_101825</name>
</gene>
<dbReference type="InterPro" id="IPR000182">
    <property type="entry name" value="GNAT_dom"/>
</dbReference>
<keyword evidence="3" id="KW-1185">Reference proteome</keyword>
<organism evidence="2 3">
    <name type="scientific">Aspergillus turcosus</name>
    <dbReference type="NCBI Taxonomy" id="1245748"/>
    <lineage>
        <taxon>Eukaryota</taxon>
        <taxon>Fungi</taxon>
        <taxon>Dikarya</taxon>
        <taxon>Ascomycota</taxon>
        <taxon>Pezizomycotina</taxon>
        <taxon>Eurotiomycetes</taxon>
        <taxon>Eurotiomycetidae</taxon>
        <taxon>Eurotiales</taxon>
        <taxon>Aspergillaceae</taxon>
        <taxon>Aspergillus</taxon>
        <taxon>Aspergillus subgen. Fumigati</taxon>
    </lineage>
</organism>